<name>A0ABR0ESZ4_ZASCE</name>
<keyword evidence="5" id="KW-1185">Reference proteome</keyword>
<dbReference type="Gene3D" id="3.40.50.12780">
    <property type="entry name" value="N-terminal domain of ligase-like"/>
    <property type="match status" value="1"/>
</dbReference>
<keyword evidence="2" id="KW-0436">Ligase</keyword>
<organism evidence="4 5">
    <name type="scientific">Zasmidium cellare</name>
    <name type="common">Wine cellar mold</name>
    <name type="synonym">Racodium cellare</name>
    <dbReference type="NCBI Taxonomy" id="395010"/>
    <lineage>
        <taxon>Eukaryota</taxon>
        <taxon>Fungi</taxon>
        <taxon>Dikarya</taxon>
        <taxon>Ascomycota</taxon>
        <taxon>Pezizomycotina</taxon>
        <taxon>Dothideomycetes</taxon>
        <taxon>Dothideomycetidae</taxon>
        <taxon>Mycosphaerellales</taxon>
        <taxon>Mycosphaerellaceae</taxon>
        <taxon>Zasmidium</taxon>
    </lineage>
</organism>
<gene>
    <name evidence="4" type="ORF">PRZ48_002568</name>
</gene>
<evidence type="ECO:0000256" key="1">
    <source>
        <dbReference type="ARBA" id="ARBA00006432"/>
    </source>
</evidence>
<evidence type="ECO:0000256" key="2">
    <source>
        <dbReference type="ARBA" id="ARBA00022598"/>
    </source>
</evidence>
<accession>A0ABR0ESZ4</accession>
<evidence type="ECO:0000313" key="4">
    <source>
        <dbReference type="EMBL" id="KAK4504607.1"/>
    </source>
</evidence>
<dbReference type="EMBL" id="JAXOVC010000002">
    <property type="protein sequence ID" value="KAK4504607.1"/>
    <property type="molecule type" value="Genomic_DNA"/>
</dbReference>
<evidence type="ECO:0000259" key="3">
    <source>
        <dbReference type="Pfam" id="PF00501"/>
    </source>
</evidence>
<proteinExistence type="inferred from homology"/>
<comment type="similarity">
    <text evidence="1">Belongs to the ATP-dependent AMP-binding enzyme family.</text>
</comment>
<comment type="caution">
    <text evidence="4">The sequence shown here is derived from an EMBL/GenBank/DDBJ whole genome shotgun (WGS) entry which is preliminary data.</text>
</comment>
<dbReference type="InterPro" id="IPR000873">
    <property type="entry name" value="AMP-dep_synth/lig_dom"/>
</dbReference>
<dbReference type="Proteomes" id="UP001305779">
    <property type="component" value="Unassembled WGS sequence"/>
</dbReference>
<reference evidence="4 5" key="1">
    <citation type="journal article" date="2023" name="G3 (Bethesda)">
        <title>A chromosome-level genome assembly of Zasmidium syzygii isolated from banana leaves.</title>
        <authorList>
            <person name="van Westerhoven A.C."/>
            <person name="Mehrabi R."/>
            <person name="Talebi R."/>
            <person name="Steentjes M.B.F."/>
            <person name="Corcolon B."/>
            <person name="Chong P.A."/>
            <person name="Kema G.H.J."/>
            <person name="Seidl M.F."/>
        </authorList>
    </citation>
    <scope>NUCLEOTIDE SEQUENCE [LARGE SCALE GENOMIC DNA]</scope>
    <source>
        <strain evidence="4 5">P124</strain>
    </source>
</reference>
<dbReference type="PANTHER" id="PTHR24096:SF149">
    <property type="entry name" value="AMP-BINDING DOMAIN-CONTAINING PROTEIN-RELATED"/>
    <property type="match status" value="1"/>
</dbReference>
<dbReference type="SUPFAM" id="SSF56801">
    <property type="entry name" value="Acetyl-CoA synthetase-like"/>
    <property type="match status" value="1"/>
</dbReference>
<protein>
    <recommendedName>
        <fullName evidence="3">AMP-dependent synthetase/ligase domain-containing protein</fullName>
    </recommendedName>
</protein>
<dbReference type="Pfam" id="PF00501">
    <property type="entry name" value="AMP-binding"/>
    <property type="match status" value="1"/>
</dbReference>
<dbReference type="PANTHER" id="PTHR24096">
    <property type="entry name" value="LONG-CHAIN-FATTY-ACID--COA LIGASE"/>
    <property type="match status" value="1"/>
</dbReference>
<sequence>MRWPDVCPVSDHTLQQQSGSLPILYSATLTRECRLLAKCILGEDNLPGWISLAKVSSSGDISDSRLHQIDSIDQGGDRVAVVLHTSGTSTGKPKGVPLRNVLAACMNQVGLAELTDCFLTSSPNFGVIFSFMVLACGAWGKEVLMPAPAFSPAAVLNAMRRCSSRCISTICIPAQIRLLSNELAKADYGELNSMKRLMLGGDLATKDVLQQAQKLFPSAKLSTSYGMTEACGVIGFLGSSIVRMPTYKGIISLGKPVAGSHVRIVKPVDDGISAKGLIISPRNEVGDLHLGGPCVAQQYVDNV</sequence>
<evidence type="ECO:0000313" key="5">
    <source>
        <dbReference type="Proteomes" id="UP001305779"/>
    </source>
</evidence>
<dbReference type="InterPro" id="IPR042099">
    <property type="entry name" value="ANL_N_sf"/>
</dbReference>
<feature type="domain" description="AMP-dependent synthetase/ligase" evidence="3">
    <location>
        <begin position="70"/>
        <end position="299"/>
    </location>
</feature>